<dbReference type="PANTHER" id="PTHR33307">
    <property type="entry name" value="ALPHA-RHAMNOSIDASE (EUROFUNG)"/>
    <property type="match status" value="1"/>
</dbReference>
<dbReference type="InterPro" id="IPR012341">
    <property type="entry name" value="6hp_glycosidase-like_sf"/>
</dbReference>
<dbReference type="InterPro" id="IPR035398">
    <property type="entry name" value="Bac_rhamnosid_C"/>
</dbReference>
<dbReference type="EMBL" id="BAABRI010000029">
    <property type="protein sequence ID" value="GAA5484580.1"/>
    <property type="molecule type" value="Genomic_DNA"/>
</dbReference>
<sequence length="1324" mass="143372">MHQPTHLVHTILALPLIAAVASYAAGSTLHQWHFDEITPPYADSGTGSPLPLSPIGSPSGGTTGPPGFGTCVSLPGSNDGLSGGPEDMPVANLLGPNHGTQGWTIEALVNFDSVTGAQREIVSMDDEDNDRPFQFVLSENGTRLRFHAISGGGGEHNADLPVSGSHSFVAGAWYHVAVSYSGDENKTDNLRIYWTRLDVEAIEANLIGSFSMTADLTNGGGDFAIGNELRATGGSSEGLSGRIDEVIISEGPKSATDFHFGLPNDDDHDGLPDDLEQQIIDADPDDALVTILDVMPDDDFDGDTLSNLQEFRIGTDPTSANDPSDLDEDRLPDAWETTYFESIFQEGPDGDPDHDGFSNLHEYELGTDPTTYNDPLDADADGLADAWEARHFGDLEQDGTGDFDEDGFSNAAEYSAGSYPDSASSVPLDMDSDGLSDDWERRHFGEAGSMADADPDGDGFDNATEQAAGSDPNDPADAPGGAVDPLRPSGQMVDLLALPHRTTIPDLRPEFTWIFHPAHRGEFQTAYQILVSSTPVMAGLRNGDVWDSGKVLGEESVNVAYDGLALSRGARYSWRVRTWGTDDVAGAWSPIQNFTIESSPPQTGSRTLYRASANDSTGYNWAGRYQPAFETTVVPKLVIDHGGGRFFIDFGRAGFGYLSVRFNGNFAGVPVTARFSEHAVGNTVVSAGGSTTNPDEARETLTLQNGDVTYDIRSPDVSGDGIRVDVWAGGVVVPFRYVELSGCPTGITAEDVRQHLMHVPFDEDAASFSSSDATLDAVWEMCRYSMKATSFAGIYVDGDRERLPYEADAYINQLGHYAVDREFATARYSYEWLLDHSTWPTEWKLHFPLMAWADYQYTGNLEALAANYDALVDQVSQYLPQTRADGILSHSRDNIVDWPNTERDGYVFTPENTVVNAFYYKSWRILADIAAALGKAADQATFSARADQLESSFGAFQSGPIFKDGIATSHTSAHANFFPLALGIEPPDRQAVVDFLKSKRMPCSVYASQYLLEALFQSGASDHAIGLLKDHSSTYDRHWWNMLEKGSTIAMEAWGNNYKSNQDWNHAWGAAPANIIPRYILGLTPLSPGFGTALIKPQLGTGDGTLGLTRVSGTVPTIRGSVEISVENASHEFRLMTTLPGNMTATVMIPTKGLAEPILLVDGIVTQAPIKDGWLVLENVAPGRHAIWLSETASPEESLLRENWKDAMFGNAAQTPSVSDALLDPDHDGASNEEEFIANTDPLDGSDRFAMGSFEWFGPHGSFVVRIAAKEGRRYTLERSTDLLDLSWFPVDSPPVPARNGGLILIDSSPASPRAFYRASVELP</sequence>
<dbReference type="Pfam" id="PF18884">
    <property type="entry name" value="TSP3_bac"/>
    <property type="match status" value="2"/>
</dbReference>
<dbReference type="InterPro" id="IPR059100">
    <property type="entry name" value="TSP3_bac"/>
</dbReference>
<dbReference type="Pfam" id="PF17390">
    <property type="entry name" value="Bac_rhamnosid_C"/>
    <property type="match status" value="1"/>
</dbReference>
<reference evidence="12 13" key="1">
    <citation type="submission" date="2024-02" db="EMBL/GenBank/DDBJ databases">
        <title>Haloferula sargassicola NBRC 104335.</title>
        <authorList>
            <person name="Ichikawa N."/>
            <person name="Katano-Makiyama Y."/>
            <person name="Hidaka K."/>
        </authorList>
    </citation>
    <scope>NUCLEOTIDE SEQUENCE [LARGE SCALE GENOMIC DNA]</scope>
    <source>
        <strain evidence="12 13">NBRC 104335</strain>
    </source>
</reference>
<evidence type="ECO:0000256" key="7">
    <source>
        <dbReference type="ARBA" id="ARBA00022837"/>
    </source>
</evidence>
<feature type="region of interest" description="Disordered" evidence="8">
    <location>
        <begin position="43"/>
        <end position="70"/>
    </location>
</feature>
<feature type="compositionally biased region" description="Gly residues" evidence="8">
    <location>
        <begin position="58"/>
        <end position="67"/>
    </location>
</feature>
<proteinExistence type="predicted"/>
<evidence type="ECO:0000256" key="9">
    <source>
        <dbReference type="SAM" id="SignalP"/>
    </source>
</evidence>
<dbReference type="InterPro" id="IPR016007">
    <property type="entry name" value="Alpha_rhamnosid"/>
</dbReference>
<dbReference type="PANTHER" id="PTHR33307:SF6">
    <property type="entry name" value="ALPHA-RHAMNOSIDASE (EUROFUNG)-RELATED"/>
    <property type="match status" value="1"/>
</dbReference>
<evidence type="ECO:0000313" key="13">
    <source>
        <dbReference type="Proteomes" id="UP001476282"/>
    </source>
</evidence>
<dbReference type="RefSeq" id="WP_353568684.1">
    <property type="nucleotide sequence ID" value="NZ_BAABRI010000029.1"/>
</dbReference>
<feature type="signal peptide" evidence="9">
    <location>
        <begin position="1"/>
        <end position="24"/>
    </location>
</feature>
<dbReference type="Gene3D" id="1.50.10.10">
    <property type="match status" value="1"/>
</dbReference>
<evidence type="ECO:0000256" key="4">
    <source>
        <dbReference type="ARBA" id="ARBA00022525"/>
    </source>
</evidence>
<keyword evidence="5 9" id="KW-0732">Signal</keyword>
<evidence type="ECO:0000256" key="2">
    <source>
        <dbReference type="ARBA" id="ARBA00004613"/>
    </source>
</evidence>
<protein>
    <recommendedName>
        <fullName evidence="3">alpha-L-rhamnosidase</fullName>
        <ecNumber evidence="3">3.2.1.40</ecNumber>
    </recommendedName>
</protein>
<feature type="chain" id="PRO_5045911965" description="alpha-L-rhamnosidase" evidence="9">
    <location>
        <begin position="25"/>
        <end position="1324"/>
    </location>
</feature>
<comment type="subcellular location">
    <subcellularLocation>
        <location evidence="2">Secreted</location>
    </subcellularLocation>
</comment>
<evidence type="ECO:0000256" key="3">
    <source>
        <dbReference type="ARBA" id="ARBA00012652"/>
    </source>
</evidence>
<feature type="domain" description="Alpha-L-rhamnosidase C-terminal" evidence="11">
    <location>
        <begin position="1082"/>
        <end position="1152"/>
    </location>
</feature>
<evidence type="ECO:0000313" key="12">
    <source>
        <dbReference type="EMBL" id="GAA5484580.1"/>
    </source>
</evidence>
<name>A0ABP9USR7_9BACT</name>
<keyword evidence="13" id="KW-1185">Reference proteome</keyword>
<dbReference type="Pfam" id="PF13385">
    <property type="entry name" value="Laminin_G_3"/>
    <property type="match status" value="1"/>
</dbReference>
<feature type="region of interest" description="Disordered" evidence="8">
    <location>
        <begin position="310"/>
        <end position="330"/>
    </location>
</feature>
<organism evidence="12 13">
    <name type="scientific">Haloferula sargassicola</name>
    <dbReference type="NCBI Taxonomy" id="490096"/>
    <lineage>
        <taxon>Bacteria</taxon>
        <taxon>Pseudomonadati</taxon>
        <taxon>Verrucomicrobiota</taxon>
        <taxon>Verrucomicrobiia</taxon>
        <taxon>Verrucomicrobiales</taxon>
        <taxon>Verrucomicrobiaceae</taxon>
        <taxon>Haloferula</taxon>
    </lineage>
</organism>
<dbReference type="SUPFAM" id="SSF48208">
    <property type="entry name" value="Six-hairpin glycosidases"/>
    <property type="match status" value="1"/>
</dbReference>
<feature type="region of interest" description="Disordered" evidence="8">
    <location>
        <begin position="395"/>
        <end position="488"/>
    </location>
</feature>
<feature type="region of interest" description="Disordered" evidence="8">
    <location>
        <begin position="344"/>
        <end position="379"/>
    </location>
</feature>
<keyword evidence="7" id="KW-0106">Calcium</keyword>
<feature type="compositionally biased region" description="Basic and acidic residues" evidence="8">
    <location>
        <begin position="351"/>
        <end position="364"/>
    </location>
</feature>
<feature type="domain" description="Alpha-L-rhamnosidase six-hairpin glycosidase" evidence="10">
    <location>
        <begin position="764"/>
        <end position="1080"/>
    </location>
</feature>
<dbReference type="InterPro" id="IPR013783">
    <property type="entry name" value="Ig-like_fold"/>
</dbReference>
<keyword evidence="4" id="KW-0964">Secreted</keyword>
<evidence type="ECO:0000256" key="5">
    <source>
        <dbReference type="ARBA" id="ARBA00022729"/>
    </source>
</evidence>
<evidence type="ECO:0000256" key="6">
    <source>
        <dbReference type="ARBA" id="ARBA00022801"/>
    </source>
</evidence>
<evidence type="ECO:0000259" key="11">
    <source>
        <dbReference type="Pfam" id="PF17390"/>
    </source>
</evidence>
<evidence type="ECO:0000256" key="8">
    <source>
        <dbReference type="SAM" id="MobiDB-lite"/>
    </source>
</evidence>
<dbReference type="Gene3D" id="2.60.120.200">
    <property type="match status" value="1"/>
</dbReference>
<dbReference type="EC" id="3.2.1.40" evidence="3"/>
<dbReference type="InterPro" id="IPR008928">
    <property type="entry name" value="6-hairpin_glycosidase_sf"/>
</dbReference>
<evidence type="ECO:0000256" key="1">
    <source>
        <dbReference type="ARBA" id="ARBA00001445"/>
    </source>
</evidence>
<dbReference type="Gene3D" id="2.60.120.260">
    <property type="entry name" value="Galactose-binding domain-like"/>
    <property type="match status" value="1"/>
</dbReference>
<comment type="caution">
    <text evidence="12">The sequence shown here is derived from an EMBL/GenBank/DDBJ whole genome shotgun (WGS) entry which is preliminary data.</text>
</comment>
<dbReference type="InterPro" id="IPR035396">
    <property type="entry name" value="Bac_rhamnosid6H"/>
</dbReference>
<dbReference type="Pfam" id="PF25788">
    <property type="entry name" value="Ig_Rha78A_N"/>
    <property type="match status" value="1"/>
</dbReference>
<dbReference type="Pfam" id="PF17389">
    <property type="entry name" value="Bac_rhamnosid6H"/>
    <property type="match status" value="1"/>
</dbReference>
<dbReference type="Gene3D" id="2.60.40.10">
    <property type="entry name" value="Immunoglobulins"/>
    <property type="match status" value="1"/>
</dbReference>
<dbReference type="Proteomes" id="UP001476282">
    <property type="component" value="Unassembled WGS sequence"/>
</dbReference>
<dbReference type="SUPFAM" id="SSF49899">
    <property type="entry name" value="Concanavalin A-like lectins/glucanases"/>
    <property type="match status" value="1"/>
</dbReference>
<comment type="catalytic activity">
    <reaction evidence="1">
        <text>Hydrolysis of terminal non-reducing alpha-L-rhamnose residues in alpha-L-rhamnosides.</text>
        <dbReference type="EC" id="3.2.1.40"/>
    </reaction>
</comment>
<accession>A0ABP9USR7</accession>
<dbReference type="InterPro" id="IPR013320">
    <property type="entry name" value="ConA-like_dom_sf"/>
</dbReference>
<feature type="compositionally biased region" description="Acidic residues" evidence="8">
    <location>
        <begin position="395"/>
        <end position="407"/>
    </location>
</feature>
<feature type="compositionally biased region" description="Low complexity" evidence="8">
    <location>
        <begin position="44"/>
        <end position="57"/>
    </location>
</feature>
<evidence type="ECO:0000259" key="10">
    <source>
        <dbReference type="Pfam" id="PF17389"/>
    </source>
</evidence>
<keyword evidence="6" id="KW-0378">Hydrolase</keyword>
<dbReference type="Gene3D" id="2.60.420.10">
    <property type="entry name" value="Maltose phosphorylase, domain 3"/>
    <property type="match status" value="1"/>
</dbReference>
<gene>
    <name evidence="12" type="ORF">Hsar01_03824</name>
</gene>